<dbReference type="FunFam" id="2.30.180.10:FF:000032">
    <property type="entry name" value="Fasciclin domain-containing protein, putative"/>
    <property type="match status" value="1"/>
</dbReference>
<dbReference type="GO" id="GO:0030198">
    <property type="term" value="P:extracellular matrix organization"/>
    <property type="evidence" value="ECO:0007669"/>
    <property type="project" value="TreeGrafter"/>
</dbReference>
<dbReference type="GeneID" id="109483384"/>
<feature type="domain" description="FAS1" evidence="2">
    <location>
        <begin position="22"/>
        <end position="156"/>
    </location>
</feature>
<dbReference type="InterPro" id="IPR000782">
    <property type="entry name" value="FAS1_domain"/>
</dbReference>
<dbReference type="GO" id="GO:0007155">
    <property type="term" value="P:cell adhesion"/>
    <property type="evidence" value="ECO:0007669"/>
    <property type="project" value="TreeGrafter"/>
</dbReference>
<dbReference type="SMART" id="SM00554">
    <property type="entry name" value="FAS1"/>
    <property type="match status" value="2"/>
</dbReference>
<evidence type="ECO:0000313" key="4">
    <source>
        <dbReference type="RefSeq" id="XP_019641948.1"/>
    </source>
</evidence>
<name>A0A6P4ZYE6_BRABE</name>
<dbReference type="RefSeq" id="XP_019641948.1">
    <property type="nucleotide sequence ID" value="XM_019786389.1"/>
</dbReference>
<evidence type="ECO:0000259" key="2">
    <source>
        <dbReference type="PROSITE" id="PS50213"/>
    </source>
</evidence>
<gene>
    <name evidence="4" type="primary">LOC109483384</name>
</gene>
<dbReference type="Proteomes" id="UP000515135">
    <property type="component" value="Unplaced"/>
</dbReference>
<organism evidence="3 4">
    <name type="scientific">Branchiostoma belcheri</name>
    <name type="common">Amphioxus</name>
    <dbReference type="NCBI Taxonomy" id="7741"/>
    <lineage>
        <taxon>Eukaryota</taxon>
        <taxon>Metazoa</taxon>
        <taxon>Chordata</taxon>
        <taxon>Cephalochordata</taxon>
        <taxon>Leptocardii</taxon>
        <taxon>Amphioxiformes</taxon>
        <taxon>Branchiostomatidae</taxon>
        <taxon>Branchiostoma</taxon>
    </lineage>
</organism>
<dbReference type="GO" id="GO:0005615">
    <property type="term" value="C:extracellular space"/>
    <property type="evidence" value="ECO:0007669"/>
    <property type="project" value="TreeGrafter"/>
</dbReference>
<dbReference type="GO" id="GO:0031012">
    <property type="term" value="C:extracellular matrix"/>
    <property type="evidence" value="ECO:0007669"/>
    <property type="project" value="TreeGrafter"/>
</dbReference>
<sequence length="301" mass="33465">MVFKILFLALGLFSVIFVVRSQNDIIDVLRDFQEFRTLIQLIQEANLTDTLREKGPFTVFAPVDKAFAELPEEAWKSFKDVNLLRKVMSLHVVPGSIMSSELRNEVLLRSAEGQNIRINVYQNATGGKVLTADGCPITKTDAKASNGVIHVMSEVMFPLPGPSITETLSHMQNLSFLLTALQKADLTGTLSGDDTYTFFAPTNEAFDQLPPAYLEMLLTTKMALSDLLEFHMFYDVSFRPAFYDGLQIRSLQGPFLTFSVKGPPGPTAKYMVNNATFLGLQQPARNGVIHVIDHVMISPEP</sequence>
<dbReference type="FunFam" id="2.30.180.10:FF:000103">
    <property type="match status" value="1"/>
</dbReference>
<keyword evidence="3" id="KW-1185">Reference proteome</keyword>
<feature type="signal peptide" evidence="1">
    <location>
        <begin position="1"/>
        <end position="21"/>
    </location>
</feature>
<dbReference type="OrthoDB" id="286301at2759"/>
<dbReference type="GO" id="GO:0050839">
    <property type="term" value="F:cell adhesion molecule binding"/>
    <property type="evidence" value="ECO:0007669"/>
    <property type="project" value="TreeGrafter"/>
</dbReference>
<evidence type="ECO:0000256" key="1">
    <source>
        <dbReference type="SAM" id="SignalP"/>
    </source>
</evidence>
<dbReference type="Pfam" id="PF02469">
    <property type="entry name" value="Fasciclin"/>
    <property type="match status" value="2"/>
</dbReference>
<dbReference type="Gene3D" id="2.30.180.10">
    <property type="entry name" value="FAS1 domain"/>
    <property type="match status" value="2"/>
</dbReference>
<proteinExistence type="predicted"/>
<feature type="domain" description="FAS1" evidence="2">
    <location>
        <begin position="161"/>
        <end position="296"/>
    </location>
</feature>
<dbReference type="PROSITE" id="PS50213">
    <property type="entry name" value="FAS1"/>
    <property type="match status" value="2"/>
</dbReference>
<dbReference type="InterPro" id="IPR050904">
    <property type="entry name" value="Adhesion/Biosynth-related"/>
</dbReference>
<dbReference type="InterPro" id="IPR036378">
    <property type="entry name" value="FAS1_dom_sf"/>
</dbReference>
<dbReference type="PANTHER" id="PTHR10900:SF124">
    <property type="entry name" value="FI05614P"/>
    <property type="match status" value="1"/>
</dbReference>
<dbReference type="SUPFAM" id="SSF82153">
    <property type="entry name" value="FAS1 domain"/>
    <property type="match status" value="2"/>
</dbReference>
<reference evidence="4" key="1">
    <citation type="submission" date="2025-08" db="UniProtKB">
        <authorList>
            <consortium name="RefSeq"/>
        </authorList>
    </citation>
    <scope>IDENTIFICATION</scope>
    <source>
        <tissue evidence="4">Gonad</tissue>
    </source>
</reference>
<feature type="chain" id="PRO_5027729904" evidence="1">
    <location>
        <begin position="22"/>
        <end position="301"/>
    </location>
</feature>
<keyword evidence="1" id="KW-0732">Signal</keyword>
<protein>
    <submittedName>
        <fullName evidence="4">Transforming growth factor-beta-induced protein ig-h3-like</fullName>
    </submittedName>
</protein>
<dbReference type="AlphaFoldDB" id="A0A6P4ZYE6"/>
<evidence type="ECO:0000313" key="3">
    <source>
        <dbReference type="Proteomes" id="UP000515135"/>
    </source>
</evidence>
<accession>A0A6P4ZYE6</accession>
<dbReference type="KEGG" id="bbel:109483384"/>
<dbReference type="PANTHER" id="PTHR10900">
    <property type="entry name" value="PERIOSTIN-RELATED"/>
    <property type="match status" value="1"/>
</dbReference>